<keyword evidence="5 9" id="KW-0560">Oxidoreductase</keyword>
<dbReference type="OrthoDB" id="3934656at2759"/>
<dbReference type="InterPro" id="IPR017972">
    <property type="entry name" value="Cyt_P450_CS"/>
</dbReference>
<evidence type="ECO:0000313" key="11">
    <source>
        <dbReference type="EMBL" id="KAJ5323468.1"/>
    </source>
</evidence>
<dbReference type="GO" id="GO:0005506">
    <property type="term" value="F:iron ion binding"/>
    <property type="evidence" value="ECO:0007669"/>
    <property type="project" value="InterPro"/>
</dbReference>
<keyword evidence="4 8" id="KW-0479">Metal-binding</keyword>
<evidence type="ECO:0000256" key="2">
    <source>
        <dbReference type="ARBA" id="ARBA00010617"/>
    </source>
</evidence>
<keyword evidence="10" id="KW-0732">Signal</keyword>
<feature type="binding site" description="axial binding residue" evidence="8">
    <location>
        <position position="448"/>
    </location>
    <ligand>
        <name>heme</name>
        <dbReference type="ChEBI" id="CHEBI:30413"/>
    </ligand>
    <ligandPart>
        <name>Fe</name>
        <dbReference type="ChEBI" id="CHEBI:18248"/>
    </ligandPart>
</feature>
<evidence type="ECO:0000256" key="5">
    <source>
        <dbReference type="ARBA" id="ARBA00023002"/>
    </source>
</evidence>
<reference evidence="11" key="2">
    <citation type="journal article" date="2023" name="IMA Fungus">
        <title>Comparative genomic study of the Penicillium genus elucidates a diverse pangenome and 15 lateral gene transfer events.</title>
        <authorList>
            <person name="Petersen C."/>
            <person name="Sorensen T."/>
            <person name="Nielsen M.R."/>
            <person name="Sondergaard T.E."/>
            <person name="Sorensen J.L."/>
            <person name="Fitzpatrick D.A."/>
            <person name="Frisvad J.C."/>
            <person name="Nielsen K.L."/>
        </authorList>
    </citation>
    <scope>NUCLEOTIDE SEQUENCE</scope>
    <source>
        <strain evidence="11">IBT 21472</strain>
    </source>
</reference>
<dbReference type="CDD" id="cd11060">
    <property type="entry name" value="CYP57A1-like"/>
    <property type="match status" value="1"/>
</dbReference>
<dbReference type="PANTHER" id="PTHR24305">
    <property type="entry name" value="CYTOCHROME P450"/>
    <property type="match status" value="1"/>
</dbReference>
<gene>
    <name evidence="11" type="ORF">N7476_002068</name>
</gene>
<keyword evidence="3 8" id="KW-0349">Heme</keyword>
<evidence type="ECO:0000256" key="9">
    <source>
        <dbReference type="RuleBase" id="RU000461"/>
    </source>
</evidence>
<evidence type="ECO:0000256" key="10">
    <source>
        <dbReference type="SAM" id="SignalP"/>
    </source>
</evidence>
<dbReference type="Proteomes" id="UP001147746">
    <property type="component" value="Unassembled WGS sequence"/>
</dbReference>
<evidence type="ECO:0000256" key="7">
    <source>
        <dbReference type="ARBA" id="ARBA00023033"/>
    </source>
</evidence>
<feature type="chain" id="PRO_5040731381" description="Cytochrome P450" evidence="10">
    <location>
        <begin position="26"/>
        <end position="498"/>
    </location>
</feature>
<dbReference type="PRINTS" id="PR00385">
    <property type="entry name" value="P450"/>
</dbReference>
<dbReference type="GO" id="GO:0004497">
    <property type="term" value="F:monooxygenase activity"/>
    <property type="evidence" value="ECO:0007669"/>
    <property type="project" value="UniProtKB-KW"/>
</dbReference>
<dbReference type="PRINTS" id="PR00463">
    <property type="entry name" value="EP450I"/>
</dbReference>
<dbReference type="PROSITE" id="PS00086">
    <property type="entry name" value="CYTOCHROME_P450"/>
    <property type="match status" value="1"/>
</dbReference>
<evidence type="ECO:0000256" key="8">
    <source>
        <dbReference type="PIRSR" id="PIRSR602401-1"/>
    </source>
</evidence>
<evidence type="ECO:0000256" key="6">
    <source>
        <dbReference type="ARBA" id="ARBA00023004"/>
    </source>
</evidence>
<evidence type="ECO:0000256" key="4">
    <source>
        <dbReference type="ARBA" id="ARBA00022723"/>
    </source>
</evidence>
<dbReference type="InterPro" id="IPR050121">
    <property type="entry name" value="Cytochrome_P450_monoxygenase"/>
</dbReference>
<evidence type="ECO:0008006" key="13">
    <source>
        <dbReference type="Google" id="ProtNLM"/>
    </source>
</evidence>
<reference evidence="11" key="1">
    <citation type="submission" date="2022-12" db="EMBL/GenBank/DDBJ databases">
        <authorList>
            <person name="Petersen C."/>
        </authorList>
    </citation>
    <scope>NUCLEOTIDE SEQUENCE</scope>
    <source>
        <strain evidence="11">IBT 21472</strain>
    </source>
</reference>
<evidence type="ECO:0000256" key="1">
    <source>
        <dbReference type="ARBA" id="ARBA00001971"/>
    </source>
</evidence>
<dbReference type="SUPFAM" id="SSF48264">
    <property type="entry name" value="Cytochrome P450"/>
    <property type="match status" value="1"/>
</dbReference>
<accession>A0A9W9Q4K6</accession>
<keyword evidence="12" id="KW-1185">Reference proteome</keyword>
<keyword evidence="6 8" id="KW-0408">Iron</keyword>
<organism evidence="11 12">
    <name type="scientific">Penicillium atrosanguineum</name>
    <dbReference type="NCBI Taxonomy" id="1132637"/>
    <lineage>
        <taxon>Eukaryota</taxon>
        <taxon>Fungi</taxon>
        <taxon>Dikarya</taxon>
        <taxon>Ascomycota</taxon>
        <taxon>Pezizomycotina</taxon>
        <taxon>Eurotiomycetes</taxon>
        <taxon>Eurotiomycetidae</taxon>
        <taxon>Eurotiales</taxon>
        <taxon>Aspergillaceae</taxon>
        <taxon>Penicillium</taxon>
    </lineage>
</organism>
<dbReference type="PANTHER" id="PTHR24305:SF188">
    <property type="entry name" value="P450, PUTATIVE (EUROFUNG)-RELATED"/>
    <property type="match status" value="1"/>
</dbReference>
<dbReference type="FunFam" id="1.10.630.10:FF:000050">
    <property type="entry name" value="Cytochrome P450 monooxygenase"/>
    <property type="match status" value="1"/>
</dbReference>
<dbReference type="InterPro" id="IPR036396">
    <property type="entry name" value="Cyt_P450_sf"/>
</dbReference>
<dbReference type="InterPro" id="IPR002401">
    <property type="entry name" value="Cyt_P450_E_grp-I"/>
</dbReference>
<comment type="caution">
    <text evidence="11">The sequence shown here is derived from an EMBL/GenBank/DDBJ whole genome shotgun (WGS) entry which is preliminary data.</text>
</comment>
<dbReference type="Gene3D" id="1.10.630.10">
    <property type="entry name" value="Cytochrome P450"/>
    <property type="match status" value="1"/>
</dbReference>
<sequence>MHIQLFLLLPIIFLVLSLVHRLSRAVFSPLKDIPGPFWARFTKLWYFRRVQKGGFEQDNISLHQKYGPVVRVGPNQYSISEIAAIKTVYGTGSQFAKASWYDAWKHPAQWTVFSDRDIKRHADTRKRFTNLYSMSSLVHYEGFVDHCADIFIERLNEFADKEQSLNLGHWFQCYAFDVIGNITFGERFGFLDRGHDIDGAMNALNKVLTYSTLAGIYPEWHPRLFGPLSRFKGSGAGGRAYIANFVREKIRSHELKKTDPEAADESLQNQDFVDKMISARNKNPEKVTDYHLFIMGQSNVAAGSDTTSISLSGIMWFIMHNPEVLRKLREEIDEFTLQGKCSVNITFKESQEMPYFQAIMKEALRMHSATGLPMWRVVPAGGAEIDGRFFPEGTEVGVNAWVAHYDERVFPDAKLFRPERWLEAETSPEQLKEMNQMYMPFGLGSRTCLGKHISILEMSKLIPRLVKAYDFTPLRKTWMTENYWFVKPTNFEVYVQKK</sequence>
<dbReference type="InterPro" id="IPR001128">
    <property type="entry name" value="Cyt_P450"/>
</dbReference>
<comment type="similarity">
    <text evidence="2 9">Belongs to the cytochrome P450 family.</text>
</comment>
<name>A0A9W9Q4K6_9EURO</name>
<dbReference type="GO" id="GO:0016705">
    <property type="term" value="F:oxidoreductase activity, acting on paired donors, with incorporation or reduction of molecular oxygen"/>
    <property type="evidence" value="ECO:0007669"/>
    <property type="project" value="InterPro"/>
</dbReference>
<dbReference type="GO" id="GO:0020037">
    <property type="term" value="F:heme binding"/>
    <property type="evidence" value="ECO:0007669"/>
    <property type="project" value="InterPro"/>
</dbReference>
<dbReference type="Pfam" id="PF00067">
    <property type="entry name" value="p450"/>
    <property type="match status" value="1"/>
</dbReference>
<dbReference type="GO" id="GO:0043386">
    <property type="term" value="P:mycotoxin biosynthetic process"/>
    <property type="evidence" value="ECO:0007669"/>
    <property type="project" value="UniProtKB-ARBA"/>
</dbReference>
<proteinExistence type="inferred from homology"/>
<dbReference type="EMBL" id="JAPZBO010000002">
    <property type="protein sequence ID" value="KAJ5323468.1"/>
    <property type="molecule type" value="Genomic_DNA"/>
</dbReference>
<feature type="signal peptide" evidence="10">
    <location>
        <begin position="1"/>
        <end position="25"/>
    </location>
</feature>
<keyword evidence="7 9" id="KW-0503">Monooxygenase</keyword>
<evidence type="ECO:0000256" key="3">
    <source>
        <dbReference type="ARBA" id="ARBA00022617"/>
    </source>
</evidence>
<evidence type="ECO:0000313" key="12">
    <source>
        <dbReference type="Proteomes" id="UP001147746"/>
    </source>
</evidence>
<dbReference type="AlphaFoldDB" id="A0A9W9Q4K6"/>
<protein>
    <recommendedName>
        <fullName evidence="13">Cytochrome P450</fullName>
    </recommendedName>
</protein>
<comment type="cofactor">
    <cofactor evidence="1 8">
        <name>heme</name>
        <dbReference type="ChEBI" id="CHEBI:30413"/>
    </cofactor>
</comment>